<keyword evidence="9 12" id="KW-0406">Ion transport</keyword>
<organism evidence="14">
    <name type="scientific">Paralebbeus jiaolongi</name>
    <dbReference type="NCBI Taxonomy" id="2592890"/>
    <lineage>
        <taxon>Eukaryota</taxon>
        <taxon>Metazoa</taxon>
        <taxon>Ecdysozoa</taxon>
        <taxon>Arthropoda</taxon>
        <taxon>Crustacea</taxon>
        <taxon>Multicrustacea</taxon>
        <taxon>Malacostraca</taxon>
        <taxon>Eumalacostraca</taxon>
        <taxon>Eucarida</taxon>
        <taxon>Decapoda</taxon>
        <taxon>Pleocyemata</taxon>
        <taxon>Caridea</taxon>
        <taxon>Alpheoidea</taxon>
        <taxon>Thoridae</taxon>
        <taxon>Paralebbeus</taxon>
    </lineage>
</organism>
<feature type="transmembrane region" description="Helical" evidence="13">
    <location>
        <begin position="6"/>
        <end position="30"/>
    </location>
</feature>
<dbReference type="GO" id="GO:0031966">
    <property type="term" value="C:mitochondrial membrane"/>
    <property type="evidence" value="ECO:0007669"/>
    <property type="project" value="UniProtKB-SubCell"/>
</dbReference>
<evidence type="ECO:0000256" key="1">
    <source>
        <dbReference type="ARBA" id="ARBA00004304"/>
    </source>
</evidence>
<dbReference type="GO" id="GO:0045259">
    <property type="term" value="C:proton-transporting ATP synthase complex"/>
    <property type="evidence" value="ECO:0007669"/>
    <property type="project" value="UniProtKB-KW"/>
</dbReference>
<protein>
    <recommendedName>
        <fullName evidence="12">ATP synthase complex subunit 8</fullName>
    </recommendedName>
</protein>
<keyword evidence="11 13" id="KW-0472">Membrane</keyword>
<evidence type="ECO:0000256" key="7">
    <source>
        <dbReference type="ARBA" id="ARBA00022781"/>
    </source>
</evidence>
<evidence type="ECO:0000256" key="6">
    <source>
        <dbReference type="ARBA" id="ARBA00022692"/>
    </source>
</evidence>
<evidence type="ECO:0000313" key="14">
    <source>
        <dbReference type="EMBL" id="QFQ01308.1"/>
    </source>
</evidence>
<geneLocation type="mitochondrion" evidence="14"/>
<dbReference type="GO" id="GO:0015078">
    <property type="term" value="F:proton transmembrane transporter activity"/>
    <property type="evidence" value="ECO:0007669"/>
    <property type="project" value="InterPro"/>
</dbReference>
<sequence>MPQMAPLLWLPLFIFFCFIFLMFAVFNYSIKPPIKISSSSKVAFNQKLTWKW</sequence>
<comment type="similarity">
    <text evidence="2 12">Belongs to the ATPase protein 8 family.</text>
</comment>
<comment type="subcellular location">
    <subcellularLocation>
        <location evidence="1 12">Mitochondrion membrane</location>
        <topology evidence="1 12">Single-pass membrane protein</topology>
    </subcellularLocation>
</comment>
<evidence type="ECO:0000256" key="13">
    <source>
        <dbReference type="SAM" id="Phobius"/>
    </source>
</evidence>
<proteinExistence type="inferred from homology"/>
<evidence type="ECO:0000256" key="4">
    <source>
        <dbReference type="ARBA" id="ARBA00022448"/>
    </source>
</evidence>
<evidence type="ECO:0000256" key="9">
    <source>
        <dbReference type="ARBA" id="ARBA00023065"/>
    </source>
</evidence>
<gene>
    <name evidence="14" type="primary">Atp8</name>
</gene>
<dbReference type="EMBL" id="MH714454">
    <property type="protein sequence ID" value="QFQ01308.1"/>
    <property type="molecule type" value="Genomic_DNA"/>
</dbReference>
<evidence type="ECO:0000256" key="3">
    <source>
        <dbReference type="ARBA" id="ARBA00011291"/>
    </source>
</evidence>
<evidence type="ECO:0000256" key="8">
    <source>
        <dbReference type="ARBA" id="ARBA00022989"/>
    </source>
</evidence>
<keyword evidence="6 12" id="KW-0812">Transmembrane</keyword>
<reference evidence="14" key="1">
    <citation type="submission" date="2018-08" db="EMBL/GenBank/DDBJ databases">
        <authorList>
            <person name="Sun S.E."/>
            <person name="Sha Z."/>
        </authorList>
    </citation>
    <scope>NUCLEOTIDE SEQUENCE</scope>
</reference>
<keyword evidence="4 12" id="KW-0813">Transport</keyword>
<accession>A0A5P8DQS8</accession>
<evidence type="ECO:0000256" key="10">
    <source>
        <dbReference type="ARBA" id="ARBA00023128"/>
    </source>
</evidence>
<keyword evidence="10 12" id="KW-0496">Mitochondrion</keyword>
<dbReference type="Pfam" id="PF00895">
    <property type="entry name" value="ATP-synt_8"/>
    <property type="match status" value="1"/>
</dbReference>
<evidence type="ECO:0000256" key="11">
    <source>
        <dbReference type="ARBA" id="ARBA00023136"/>
    </source>
</evidence>
<dbReference type="AlphaFoldDB" id="A0A5P8DQS8"/>
<evidence type="ECO:0000256" key="12">
    <source>
        <dbReference type="RuleBase" id="RU003661"/>
    </source>
</evidence>
<keyword evidence="8 13" id="KW-1133">Transmembrane helix</keyword>
<comment type="subunit">
    <text evidence="3">F-type ATPases have 2 components, CF(1) - the catalytic core - and CF(0) - the membrane proton channel.</text>
</comment>
<keyword evidence="7 12" id="KW-0375">Hydrogen ion transport</keyword>
<evidence type="ECO:0000256" key="5">
    <source>
        <dbReference type="ARBA" id="ARBA00022547"/>
    </source>
</evidence>
<keyword evidence="5 12" id="KW-0138">CF(0)</keyword>
<dbReference type="GO" id="GO:0015986">
    <property type="term" value="P:proton motive force-driven ATP synthesis"/>
    <property type="evidence" value="ECO:0007669"/>
    <property type="project" value="InterPro"/>
</dbReference>
<name>A0A5P8DQS8_9EUCA</name>
<dbReference type="InterPro" id="IPR001421">
    <property type="entry name" value="ATP8_metazoa"/>
</dbReference>
<evidence type="ECO:0000256" key="2">
    <source>
        <dbReference type="ARBA" id="ARBA00008892"/>
    </source>
</evidence>